<dbReference type="SUPFAM" id="SSF88946">
    <property type="entry name" value="Sigma2 domain of RNA polymerase sigma factors"/>
    <property type="match status" value="1"/>
</dbReference>
<dbReference type="Proteomes" id="UP000199068">
    <property type="component" value="Unassembled WGS sequence"/>
</dbReference>
<dbReference type="AlphaFoldDB" id="A0A1G9S446"/>
<dbReference type="Pfam" id="PF04542">
    <property type="entry name" value="Sigma70_r2"/>
    <property type="match status" value="1"/>
</dbReference>
<dbReference type="Gene3D" id="1.10.10.10">
    <property type="entry name" value="Winged helix-like DNA-binding domain superfamily/Winged helix DNA-binding domain"/>
    <property type="match status" value="1"/>
</dbReference>
<dbReference type="Gene3D" id="1.10.1740.10">
    <property type="match status" value="1"/>
</dbReference>
<evidence type="ECO:0000256" key="1">
    <source>
        <dbReference type="ARBA" id="ARBA00010641"/>
    </source>
</evidence>
<keyword evidence="3" id="KW-0731">Sigma factor</keyword>
<sequence>MVSDSNLLNLLHNNPNDGLEAMMENYMGLVYKIVHNQLSSVLSSEDIEECVSDVFLYVFNYKDNIDLQKGSIKALLAVIAKRKSIDLYRKHKKTIDLKVPLDSIGENTFEEFDSVSDSVSNNERNKFLIDAIKSLGEPDSEIIIRKFFFRESSKDISKVLGIKANTIDKKSSRCMNKLKKILRGVL</sequence>
<keyword evidence="4" id="KW-0238">DNA-binding</keyword>
<keyword evidence="8" id="KW-1185">Reference proteome</keyword>
<dbReference type="NCBIfam" id="TIGR02937">
    <property type="entry name" value="sigma70-ECF"/>
    <property type="match status" value="1"/>
</dbReference>
<dbReference type="InterPro" id="IPR039425">
    <property type="entry name" value="RNA_pol_sigma-70-like"/>
</dbReference>
<evidence type="ECO:0000259" key="6">
    <source>
        <dbReference type="Pfam" id="PF04542"/>
    </source>
</evidence>
<dbReference type="GO" id="GO:0003677">
    <property type="term" value="F:DNA binding"/>
    <property type="evidence" value="ECO:0007669"/>
    <property type="project" value="UniProtKB-KW"/>
</dbReference>
<name>A0A1G9S446_9FIRM</name>
<evidence type="ECO:0000256" key="4">
    <source>
        <dbReference type="ARBA" id="ARBA00023125"/>
    </source>
</evidence>
<dbReference type="EMBL" id="FNGW01000008">
    <property type="protein sequence ID" value="SDM30174.1"/>
    <property type="molecule type" value="Genomic_DNA"/>
</dbReference>
<accession>A0A1G9S446</accession>
<dbReference type="InterPro" id="IPR007627">
    <property type="entry name" value="RNA_pol_sigma70_r2"/>
</dbReference>
<comment type="similarity">
    <text evidence="1">Belongs to the sigma-70 factor family. ECF subfamily.</text>
</comment>
<evidence type="ECO:0000256" key="2">
    <source>
        <dbReference type="ARBA" id="ARBA00023015"/>
    </source>
</evidence>
<dbReference type="InterPro" id="IPR014284">
    <property type="entry name" value="RNA_pol_sigma-70_dom"/>
</dbReference>
<dbReference type="PANTHER" id="PTHR43133:SF8">
    <property type="entry name" value="RNA POLYMERASE SIGMA FACTOR HI_1459-RELATED"/>
    <property type="match status" value="1"/>
</dbReference>
<organism evidence="7 8">
    <name type="scientific">Romboutsia lituseburensis DSM 797</name>
    <dbReference type="NCBI Taxonomy" id="1121325"/>
    <lineage>
        <taxon>Bacteria</taxon>
        <taxon>Bacillati</taxon>
        <taxon>Bacillota</taxon>
        <taxon>Clostridia</taxon>
        <taxon>Peptostreptococcales</taxon>
        <taxon>Peptostreptococcaceae</taxon>
        <taxon>Romboutsia</taxon>
    </lineage>
</organism>
<evidence type="ECO:0000313" key="8">
    <source>
        <dbReference type="Proteomes" id="UP000199068"/>
    </source>
</evidence>
<dbReference type="RefSeq" id="WP_092727198.1">
    <property type="nucleotide sequence ID" value="NZ_FNGW01000008.1"/>
</dbReference>
<proteinExistence type="inferred from homology"/>
<dbReference type="GO" id="GO:0016987">
    <property type="term" value="F:sigma factor activity"/>
    <property type="evidence" value="ECO:0007669"/>
    <property type="project" value="UniProtKB-KW"/>
</dbReference>
<evidence type="ECO:0000256" key="5">
    <source>
        <dbReference type="ARBA" id="ARBA00023163"/>
    </source>
</evidence>
<dbReference type="STRING" id="1121325.SAMN04515677_10880"/>
<reference evidence="7 8" key="1">
    <citation type="submission" date="2016-10" db="EMBL/GenBank/DDBJ databases">
        <authorList>
            <person name="de Groot N.N."/>
        </authorList>
    </citation>
    <scope>NUCLEOTIDE SEQUENCE [LARGE SCALE GENOMIC DNA]</scope>
    <source>
        <strain evidence="7 8">DSM 797</strain>
    </source>
</reference>
<evidence type="ECO:0000256" key="3">
    <source>
        <dbReference type="ARBA" id="ARBA00023082"/>
    </source>
</evidence>
<dbReference type="GO" id="GO:0006352">
    <property type="term" value="P:DNA-templated transcription initiation"/>
    <property type="evidence" value="ECO:0007669"/>
    <property type="project" value="InterPro"/>
</dbReference>
<keyword evidence="2" id="KW-0805">Transcription regulation</keyword>
<dbReference type="InterPro" id="IPR013325">
    <property type="entry name" value="RNA_pol_sigma_r2"/>
</dbReference>
<feature type="domain" description="RNA polymerase sigma-70 region 2" evidence="6">
    <location>
        <begin position="23"/>
        <end position="93"/>
    </location>
</feature>
<dbReference type="SUPFAM" id="SSF88659">
    <property type="entry name" value="Sigma3 and sigma4 domains of RNA polymerase sigma factors"/>
    <property type="match status" value="1"/>
</dbReference>
<dbReference type="PANTHER" id="PTHR43133">
    <property type="entry name" value="RNA POLYMERASE ECF-TYPE SIGMA FACTO"/>
    <property type="match status" value="1"/>
</dbReference>
<keyword evidence="5" id="KW-0804">Transcription</keyword>
<protein>
    <submittedName>
        <fullName evidence="7">RNA polymerase sigma-70 factor, ECF subfamily</fullName>
    </submittedName>
</protein>
<evidence type="ECO:0000313" key="7">
    <source>
        <dbReference type="EMBL" id="SDM30174.1"/>
    </source>
</evidence>
<dbReference type="InterPro" id="IPR013324">
    <property type="entry name" value="RNA_pol_sigma_r3/r4-like"/>
</dbReference>
<gene>
    <name evidence="7" type="ORF">SAMN04515677_10880</name>
</gene>
<dbReference type="InterPro" id="IPR036388">
    <property type="entry name" value="WH-like_DNA-bd_sf"/>
</dbReference>